<evidence type="ECO:0000256" key="5">
    <source>
        <dbReference type="ARBA" id="ARBA00022989"/>
    </source>
</evidence>
<dbReference type="OrthoDB" id="7852837at2"/>
<evidence type="ECO:0000313" key="8">
    <source>
        <dbReference type="EMBL" id="KPQ29236.1"/>
    </source>
</evidence>
<evidence type="ECO:0000256" key="4">
    <source>
        <dbReference type="ARBA" id="ARBA00022692"/>
    </source>
</evidence>
<dbReference type="PANTHER" id="PTHR34584">
    <property type="entry name" value="NA(+)/H(+) ANTIPORTER SUBUNIT E1"/>
    <property type="match status" value="1"/>
</dbReference>
<evidence type="ECO:0000313" key="9">
    <source>
        <dbReference type="Proteomes" id="UP000050416"/>
    </source>
</evidence>
<reference evidence="8 9" key="1">
    <citation type="submission" date="2015-09" db="EMBL/GenBank/DDBJ databases">
        <title>Identification and resolution of microdiversity through metagenomic sequencing of parallel consortia.</title>
        <authorList>
            <person name="Nelson W.C."/>
            <person name="Romine M.F."/>
            <person name="Lindemann S.R."/>
        </authorList>
    </citation>
    <scope>NUCLEOTIDE SEQUENCE [LARGE SCALE GENOMIC DNA]</scope>
    <source>
        <strain evidence="8">HL-55</strain>
    </source>
</reference>
<dbReference type="GO" id="GO:0008324">
    <property type="term" value="F:monoatomic cation transmembrane transporter activity"/>
    <property type="evidence" value="ECO:0007669"/>
    <property type="project" value="InterPro"/>
</dbReference>
<sequence length="171" mass="18333">MPPAPVSPLITVVFRGTVLFVAWWALTLGESSGLAFGAVVSALVAVVSLRLFPASGFSVRPAGLMLFLGYFLSRSVVAGVDVARRLLSPALPVQPGEITLTLNLPEGSPRWLLANTLSLMPGTLSILLEGNRLTLHCLDIRDRVERDVRETERQVGRVFGLAVDDSAEAAR</sequence>
<comment type="caution">
    <text evidence="8">The sequence shown here is derived from an EMBL/GenBank/DDBJ whole genome shotgun (WGS) entry which is preliminary data.</text>
</comment>
<evidence type="ECO:0000256" key="7">
    <source>
        <dbReference type="SAM" id="Phobius"/>
    </source>
</evidence>
<evidence type="ECO:0000256" key="1">
    <source>
        <dbReference type="ARBA" id="ARBA00004651"/>
    </source>
</evidence>
<feature type="transmembrane region" description="Helical" evidence="7">
    <location>
        <begin position="6"/>
        <end position="26"/>
    </location>
</feature>
<evidence type="ECO:0000256" key="2">
    <source>
        <dbReference type="ARBA" id="ARBA00006228"/>
    </source>
</evidence>
<comment type="similarity">
    <text evidence="2">Belongs to the CPA3 antiporters (TC 2.A.63) subunit E family.</text>
</comment>
<keyword evidence="3" id="KW-1003">Cell membrane</keyword>
<dbReference type="Proteomes" id="UP000050416">
    <property type="component" value="Unassembled WGS sequence"/>
</dbReference>
<name>A0A0P7YFG0_9GAMM</name>
<dbReference type="PATRIC" id="fig|1305731.5.peg.3371"/>
<keyword evidence="5 7" id="KW-1133">Transmembrane helix</keyword>
<comment type="subcellular location">
    <subcellularLocation>
        <location evidence="1">Cell membrane</location>
        <topology evidence="1">Multi-pass membrane protein</topology>
    </subcellularLocation>
</comment>
<gene>
    <name evidence="8" type="primary">mnhE-2</name>
    <name evidence="8" type="ORF">HLUCCX14_06855</name>
</gene>
<keyword evidence="6 7" id="KW-0472">Membrane</keyword>
<dbReference type="STRING" id="1305731.GCA_000934705_00066"/>
<dbReference type="GO" id="GO:0005886">
    <property type="term" value="C:plasma membrane"/>
    <property type="evidence" value="ECO:0007669"/>
    <property type="project" value="UniProtKB-SubCell"/>
</dbReference>
<dbReference type="AlphaFoldDB" id="A0A0P7YFG0"/>
<keyword evidence="4 7" id="KW-0812">Transmembrane</keyword>
<evidence type="ECO:0000256" key="6">
    <source>
        <dbReference type="ARBA" id="ARBA00023136"/>
    </source>
</evidence>
<dbReference type="PANTHER" id="PTHR34584:SF1">
    <property type="entry name" value="NA(+)_H(+) ANTIPORTER SUBUNIT E1"/>
    <property type="match status" value="1"/>
</dbReference>
<feature type="transmembrane region" description="Helical" evidence="7">
    <location>
        <begin position="64"/>
        <end position="83"/>
    </location>
</feature>
<dbReference type="InterPro" id="IPR002758">
    <property type="entry name" value="Cation_antiport_E"/>
</dbReference>
<organism evidence="8 9">
    <name type="scientific">Marinobacter excellens HL-55</name>
    <dbReference type="NCBI Taxonomy" id="1305731"/>
    <lineage>
        <taxon>Bacteria</taxon>
        <taxon>Pseudomonadati</taxon>
        <taxon>Pseudomonadota</taxon>
        <taxon>Gammaproteobacteria</taxon>
        <taxon>Pseudomonadales</taxon>
        <taxon>Marinobacteraceae</taxon>
        <taxon>Marinobacter</taxon>
    </lineage>
</organism>
<proteinExistence type="inferred from homology"/>
<accession>A0A0P7YFG0</accession>
<evidence type="ECO:0000256" key="3">
    <source>
        <dbReference type="ARBA" id="ARBA00022475"/>
    </source>
</evidence>
<dbReference type="Pfam" id="PF01899">
    <property type="entry name" value="MNHE"/>
    <property type="match status" value="1"/>
</dbReference>
<feature type="transmembrane region" description="Helical" evidence="7">
    <location>
        <begin position="33"/>
        <end position="52"/>
    </location>
</feature>
<dbReference type="EMBL" id="LJZQ01000007">
    <property type="protein sequence ID" value="KPQ29236.1"/>
    <property type="molecule type" value="Genomic_DNA"/>
</dbReference>
<protein>
    <submittedName>
        <fullName evidence="8">Multicomponent Na+:H+ antiporter subunit E</fullName>
    </submittedName>
</protein>